<dbReference type="InterPro" id="IPR001867">
    <property type="entry name" value="OmpR/PhoB-type_DNA-bd"/>
</dbReference>
<protein>
    <submittedName>
        <fullName evidence="8">Response regulator transcription factor</fullName>
    </submittedName>
</protein>
<dbReference type="PANTHER" id="PTHR48111">
    <property type="entry name" value="REGULATOR OF RPOS"/>
    <property type="match status" value="1"/>
</dbReference>
<dbReference type="Proteomes" id="UP001595907">
    <property type="component" value="Unassembled WGS sequence"/>
</dbReference>
<dbReference type="InterPro" id="IPR036388">
    <property type="entry name" value="WH-like_DNA-bd_sf"/>
</dbReference>
<evidence type="ECO:0000256" key="3">
    <source>
        <dbReference type="ARBA" id="ARBA00023125"/>
    </source>
</evidence>
<dbReference type="Pfam" id="PF00072">
    <property type="entry name" value="Response_reg"/>
    <property type="match status" value="1"/>
</dbReference>
<gene>
    <name evidence="8" type="ORF">ACFOWM_08280</name>
</gene>
<proteinExistence type="predicted"/>
<evidence type="ECO:0000313" key="8">
    <source>
        <dbReference type="EMBL" id="MFC4262870.1"/>
    </source>
</evidence>
<dbReference type="SMART" id="SM00862">
    <property type="entry name" value="Trans_reg_C"/>
    <property type="match status" value="1"/>
</dbReference>
<dbReference type="RefSeq" id="WP_379708751.1">
    <property type="nucleotide sequence ID" value="NZ_JBHSCZ010000002.1"/>
</dbReference>
<name>A0ABV8QT98_9BACT</name>
<feature type="modified residue" description="4-aspartylphosphate" evidence="4">
    <location>
        <position position="55"/>
    </location>
</feature>
<evidence type="ECO:0000256" key="2">
    <source>
        <dbReference type="ARBA" id="ARBA00023012"/>
    </source>
</evidence>
<dbReference type="InterPro" id="IPR039420">
    <property type="entry name" value="WalR-like"/>
</dbReference>
<feature type="domain" description="OmpR/PhoB-type" evidence="7">
    <location>
        <begin position="131"/>
        <end position="228"/>
    </location>
</feature>
<keyword evidence="3 5" id="KW-0238">DNA-binding</keyword>
<evidence type="ECO:0000256" key="1">
    <source>
        <dbReference type="ARBA" id="ARBA00022553"/>
    </source>
</evidence>
<dbReference type="EMBL" id="JBHSCZ010000002">
    <property type="protein sequence ID" value="MFC4262870.1"/>
    <property type="molecule type" value="Genomic_DNA"/>
</dbReference>
<keyword evidence="2" id="KW-0902">Two-component regulatory system</keyword>
<dbReference type="InterPro" id="IPR016032">
    <property type="entry name" value="Sig_transdc_resp-reg_C-effctor"/>
</dbReference>
<dbReference type="Pfam" id="PF00486">
    <property type="entry name" value="Trans_reg_C"/>
    <property type="match status" value="1"/>
</dbReference>
<feature type="domain" description="Response regulatory" evidence="6">
    <location>
        <begin position="6"/>
        <end position="120"/>
    </location>
</feature>
<dbReference type="PANTHER" id="PTHR48111:SF40">
    <property type="entry name" value="PHOSPHATE REGULON TRANSCRIPTIONAL REGULATORY PROTEIN PHOB"/>
    <property type="match status" value="1"/>
</dbReference>
<dbReference type="PROSITE" id="PS50110">
    <property type="entry name" value="RESPONSE_REGULATORY"/>
    <property type="match status" value="1"/>
</dbReference>
<dbReference type="InterPro" id="IPR001789">
    <property type="entry name" value="Sig_transdc_resp-reg_receiver"/>
</dbReference>
<feature type="DNA-binding region" description="OmpR/PhoB-type" evidence="5">
    <location>
        <begin position="131"/>
        <end position="228"/>
    </location>
</feature>
<keyword evidence="9" id="KW-1185">Reference proteome</keyword>
<evidence type="ECO:0000256" key="4">
    <source>
        <dbReference type="PROSITE-ProRule" id="PRU00169"/>
    </source>
</evidence>
<reference evidence="9" key="1">
    <citation type="journal article" date="2019" name="Int. J. Syst. Evol. Microbiol.">
        <title>The Global Catalogue of Microorganisms (GCM) 10K type strain sequencing project: providing services to taxonomists for standard genome sequencing and annotation.</title>
        <authorList>
            <consortium name="The Broad Institute Genomics Platform"/>
            <consortium name="The Broad Institute Genome Sequencing Center for Infectious Disease"/>
            <person name="Wu L."/>
            <person name="Ma J."/>
        </authorList>
    </citation>
    <scope>NUCLEOTIDE SEQUENCE [LARGE SCALE GENOMIC DNA]</scope>
    <source>
        <strain evidence="9">CECT 8289</strain>
    </source>
</reference>
<evidence type="ECO:0000259" key="7">
    <source>
        <dbReference type="PROSITE" id="PS51755"/>
    </source>
</evidence>
<evidence type="ECO:0000259" key="6">
    <source>
        <dbReference type="PROSITE" id="PS50110"/>
    </source>
</evidence>
<dbReference type="SUPFAM" id="SSF46894">
    <property type="entry name" value="C-terminal effector domain of the bipartite response regulators"/>
    <property type="match status" value="1"/>
</dbReference>
<dbReference type="PROSITE" id="PS51755">
    <property type="entry name" value="OMPR_PHOB"/>
    <property type="match status" value="1"/>
</dbReference>
<sequence length="231" mass="26463">MSTKATILFAEDDASLAFMVKDSLEDEGYKVVHFADGQSAIDQFDKNKFDLCLLDIMMPNKDGYMVAKKVRQQSDLTPILFLSTKSQEEDRLKGYDKGADDYIAKPFSMPELLKKIEVFLKRSKKMHAETATIFHINNLVFSPIDLKISTATAAFNITQKEADLLRFLCEHQNKVVKRDEVLLHVWGKDDYFLGRSMDVYMTKLRKYLKVDPEVIIETIHGVGFRLVVPTP</sequence>
<accession>A0ABV8QT98</accession>
<evidence type="ECO:0000256" key="5">
    <source>
        <dbReference type="PROSITE-ProRule" id="PRU01091"/>
    </source>
</evidence>
<dbReference type="SUPFAM" id="SSF52172">
    <property type="entry name" value="CheY-like"/>
    <property type="match status" value="1"/>
</dbReference>
<keyword evidence="1 4" id="KW-0597">Phosphoprotein</keyword>
<dbReference type="Gene3D" id="3.40.50.2300">
    <property type="match status" value="1"/>
</dbReference>
<dbReference type="CDD" id="cd17574">
    <property type="entry name" value="REC_OmpR"/>
    <property type="match status" value="1"/>
</dbReference>
<dbReference type="SMART" id="SM00448">
    <property type="entry name" value="REC"/>
    <property type="match status" value="1"/>
</dbReference>
<organism evidence="8 9">
    <name type="scientific">Ferruginibacter yonginensis</name>
    <dbReference type="NCBI Taxonomy" id="1310416"/>
    <lineage>
        <taxon>Bacteria</taxon>
        <taxon>Pseudomonadati</taxon>
        <taxon>Bacteroidota</taxon>
        <taxon>Chitinophagia</taxon>
        <taxon>Chitinophagales</taxon>
        <taxon>Chitinophagaceae</taxon>
        <taxon>Ferruginibacter</taxon>
    </lineage>
</organism>
<dbReference type="CDD" id="cd00383">
    <property type="entry name" value="trans_reg_C"/>
    <property type="match status" value="1"/>
</dbReference>
<comment type="caution">
    <text evidence="8">The sequence shown here is derived from an EMBL/GenBank/DDBJ whole genome shotgun (WGS) entry which is preliminary data.</text>
</comment>
<dbReference type="InterPro" id="IPR011006">
    <property type="entry name" value="CheY-like_superfamily"/>
</dbReference>
<dbReference type="Gene3D" id="1.10.10.10">
    <property type="entry name" value="Winged helix-like DNA-binding domain superfamily/Winged helix DNA-binding domain"/>
    <property type="match status" value="1"/>
</dbReference>
<evidence type="ECO:0000313" key="9">
    <source>
        <dbReference type="Proteomes" id="UP001595907"/>
    </source>
</evidence>